<reference evidence="2 3" key="1">
    <citation type="submission" date="2015-06" db="EMBL/GenBank/DDBJ databases">
        <title>Draft Genome of Serratia marcescens Strain AH0650_Sm1.</title>
        <authorList>
            <person name="Wan Y."/>
            <person name="Gorrie C."/>
            <person name="Holt K."/>
        </authorList>
    </citation>
    <scope>NUCLEOTIDE SEQUENCE [LARGE SCALE GENOMIC DNA]</scope>
    <source>
        <strain evidence="2 3">AH0650_Sm1</strain>
    </source>
</reference>
<feature type="chain" id="PRO_5024923501" description="DUF1496 domain-containing protein" evidence="1">
    <location>
        <begin position="18"/>
        <end position="104"/>
    </location>
</feature>
<sequence length="104" mass="11508">MKGIAVVGFYASFFAYAENALAFDTIPVGLSEPTETVVLVPREQKERLDGKDKGDALYCYYDGKLFSLGATFKDKVCALAEIKTDKPFSARVMAQWIKEKSAAR</sequence>
<evidence type="ECO:0000313" key="2">
    <source>
        <dbReference type="EMBL" id="KMU52438.1"/>
    </source>
</evidence>
<dbReference type="EMBL" id="LFJS01000012">
    <property type="protein sequence ID" value="KMU52438.1"/>
    <property type="molecule type" value="Genomic_DNA"/>
</dbReference>
<organism evidence="2 3">
    <name type="scientific">Serratia marcescens</name>
    <dbReference type="NCBI Taxonomy" id="615"/>
    <lineage>
        <taxon>Bacteria</taxon>
        <taxon>Pseudomonadati</taxon>
        <taxon>Pseudomonadota</taxon>
        <taxon>Gammaproteobacteria</taxon>
        <taxon>Enterobacterales</taxon>
        <taxon>Yersiniaceae</taxon>
        <taxon>Serratia</taxon>
    </lineage>
</organism>
<dbReference type="AlphaFoldDB" id="A0A656VPS3"/>
<comment type="caution">
    <text evidence="2">The sequence shown here is derived from an EMBL/GenBank/DDBJ whole genome shotgun (WGS) entry which is preliminary data.</text>
</comment>
<feature type="signal peptide" evidence="1">
    <location>
        <begin position="1"/>
        <end position="17"/>
    </location>
</feature>
<dbReference type="RefSeq" id="WP_025302987.1">
    <property type="nucleotide sequence ID" value="NZ_CABHIE010000001.1"/>
</dbReference>
<evidence type="ECO:0000313" key="3">
    <source>
        <dbReference type="Proteomes" id="UP000037482"/>
    </source>
</evidence>
<proteinExistence type="predicted"/>
<dbReference type="GeneID" id="87004438"/>
<protein>
    <recommendedName>
        <fullName evidence="4">DUF1496 domain-containing protein</fullName>
    </recommendedName>
</protein>
<dbReference type="Proteomes" id="UP000037482">
    <property type="component" value="Unassembled WGS sequence"/>
</dbReference>
<keyword evidence="1" id="KW-0732">Signal</keyword>
<evidence type="ECO:0000256" key="1">
    <source>
        <dbReference type="SAM" id="SignalP"/>
    </source>
</evidence>
<evidence type="ECO:0008006" key="4">
    <source>
        <dbReference type="Google" id="ProtNLM"/>
    </source>
</evidence>
<name>A0A656VPS3_SERMA</name>
<accession>A0A656VPS3</accession>
<gene>
    <name evidence="2" type="ORF">AB868_03192</name>
</gene>